<dbReference type="GO" id="GO:0009307">
    <property type="term" value="P:DNA restriction-modification system"/>
    <property type="evidence" value="ECO:0007669"/>
    <property type="project" value="InterPro"/>
</dbReference>
<dbReference type="NCBIfam" id="NF007277">
    <property type="entry name" value="PRK09736.1"/>
    <property type="match status" value="1"/>
</dbReference>
<dbReference type="Pfam" id="PF10117">
    <property type="entry name" value="McrBC"/>
    <property type="match status" value="1"/>
</dbReference>
<sequence length="346" mass="40803">MINIKNIYYMLSYAFTVLNKKGYQKLATEQFENIFDLYSAILIKGISSQLNSGLHHEYIEQTDSLKVIRGKVDVKNSIQGLGVLSQRINCIYDEFSLNTYMNKILKTTMKCLIKTDISRKNKIKLRKLLVHFNNVDTLDYRNIQWYHSFDRNNQTYKMLISICYLIFQGVIQTESKGQNDLMVFVDEQQISRLYEKFILEYYKKEFPELVVTSSNIQWSLDNDDNVNMLPVMRSDIMLRYKDKCLIIDAKFYKNTLHNYYDTKKIHSTNLYQIFTYVKNQQLNLKKKAIQVSGMLLYAKTDENIVLNDKFHMSGSQIIIKTLDLNCNFTIIKKQLNGIVNDIFLLK</sequence>
<protein>
    <recommendedName>
        <fullName evidence="2">5-methylcytosine-specific restriction endonuclease system specificity protein McrC</fullName>
    </recommendedName>
</protein>
<dbReference type="PIRSF" id="PIRSF003109">
    <property type="entry name" value="McrC"/>
    <property type="match status" value="1"/>
</dbReference>
<proteinExistence type="predicted"/>
<organism evidence="1">
    <name type="scientific">Staphylococcus aureus subsp. aureus MN8</name>
    <dbReference type="NCBI Taxonomy" id="548470"/>
    <lineage>
        <taxon>Bacteria</taxon>
        <taxon>Bacillati</taxon>
        <taxon>Bacillota</taxon>
        <taxon>Bacilli</taxon>
        <taxon>Bacillales</taxon>
        <taxon>Staphylococcaceae</taxon>
        <taxon>Staphylococcus</taxon>
    </lineage>
</organism>
<dbReference type="PANTHER" id="PTHR38733">
    <property type="entry name" value="PROTEIN MCRC"/>
    <property type="match status" value="1"/>
</dbReference>
<evidence type="ECO:0000313" key="1">
    <source>
        <dbReference type="EMBL" id="EFH96391.1"/>
    </source>
</evidence>
<dbReference type="InterPro" id="IPR019292">
    <property type="entry name" value="McrC"/>
</dbReference>
<name>A0A0E1XKT5_STAAU</name>
<evidence type="ECO:0008006" key="2">
    <source>
        <dbReference type="Google" id="ProtNLM"/>
    </source>
</evidence>
<dbReference type="RefSeq" id="WP_000608221.1">
    <property type="nucleotide sequence ID" value="NZ_CM000952.1"/>
</dbReference>
<dbReference type="AlphaFoldDB" id="A0A0E1XKT5"/>
<dbReference type="HOGENOM" id="CLU_065564_0_0_9"/>
<dbReference type="EMBL" id="ACJA02000001">
    <property type="protein sequence ID" value="EFH96391.1"/>
    <property type="molecule type" value="Genomic_DNA"/>
</dbReference>
<dbReference type="InterPro" id="IPR014407">
    <property type="entry name" value="McrC_bac"/>
</dbReference>
<gene>
    <name evidence="1" type="ORF">HMPREF0769_10393</name>
</gene>
<reference evidence="1" key="1">
    <citation type="submission" date="2010-05" db="EMBL/GenBank/DDBJ databases">
        <authorList>
            <person name="Muzny D."/>
            <person name="Qin X."/>
            <person name="Buhay C."/>
            <person name="Dugan-Rocha S."/>
            <person name="Ding Y."/>
            <person name="Chen G."/>
            <person name="Hawes A."/>
            <person name="Holder M."/>
            <person name="Jhangiani S."/>
            <person name="Johnson A."/>
            <person name="Khan Z."/>
            <person name="Li Z."/>
            <person name="Liu W."/>
            <person name="Liu X."/>
            <person name="Perez L."/>
            <person name="Shen H."/>
            <person name="Wang Q."/>
            <person name="Watt J."/>
            <person name="Xi L."/>
            <person name="Xin Y."/>
            <person name="Zhou J."/>
            <person name="Deng J."/>
            <person name="Jiang H."/>
            <person name="Liu Y."/>
            <person name="Qu J."/>
            <person name="Song X.-Z."/>
            <person name="Zhang L."/>
            <person name="Villasana D."/>
            <person name="Johnson A."/>
            <person name="Liu J."/>
            <person name="Liyanage D."/>
            <person name="Lorensuhewa L."/>
            <person name="Robinson T."/>
            <person name="Song A."/>
            <person name="Song B.-B."/>
            <person name="Dinh H."/>
            <person name="Thornton R."/>
            <person name="Coyle M."/>
            <person name="Francisco L."/>
            <person name="Jackson L."/>
            <person name="Javaid M."/>
            <person name="Korchina V."/>
            <person name="Kovar C."/>
            <person name="Mata R."/>
            <person name="Mathew T."/>
            <person name="Ngo R."/>
            <person name="Nguyen L."/>
            <person name="Nguyen N."/>
            <person name="Okwuonu G."/>
            <person name="Ongeri F."/>
            <person name="Pham C."/>
            <person name="Simmons D."/>
            <person name="Wilczek-Boney K."/>
            <person name="Hale W."/>
            <person name="Jakkamsetti A."/>
            <person name="Pham P."/>
            <person name="Ruth R."/>
            <person name="San Lucas F."/>
            <person name="Warren J."/>
            <person name="Zhang J."/>
            <person name="Zhao Z."/>
            <person name="Zhou C."/>
            <person name="Zhu D."/>
            <person name="Lee S."/>
            <person name="Bess C."/>
            <person name="Blankenburg K."/>
            <person name="Forbes L."/>
            <person name="Fu Q."/>
            <person name="Gubbala S."/>
            <person name="Hirani K."/>
            <person name="Jayaseelan J.C."/>
            <person name="Lara F."/>
            <person name="Munidasa M."/>
            <person name="Palculict T."/>
            <person name="Patil S."/>
            <person name="Pu L.-L."/>
            <person name="Saada N."/>
            <person name="Tang L."/>
            <person name="Weissenberger G."/>
            <person name="Zhu Y."/>
            <person name="Hemphill L."/>
            <person name="Shang Y."/>
            <person name="Youmans B."/>
            <person name="Ayvaz T."/>
            <person name="Ross M."/>
            <person name="Santibanez J."/>
            <person name="Aqrawi P."/>
            <person name="Gross S."/>
            <person name="Joshi V."/>
            <person name="Fowler G."/>
            <person name="Nazareth L."/>
            <person name="Reid J."/>
            <person name="Worley K."/>
            <person name="Petrosino J."/>
            <person name="Highlander S."/>
            <person name="Gibbs R."/>
        </authorList>
    </citation>
    <scope>NUCLEOTIDE SEQUENCE [LARGE SCALE GENOMIC DNA]</scope>
    <source>
        <strain evidence="1">MN8</strain>
    </source>
</reference>
<comment type="caution">
    <text evidence="1">The sequence shown here is derived from an EMBL/GenBank/DDBJ whole genome shotgun (WGS) entry which is preliminary data.</text>
</comment>
<dbReference type="Proteomes" id="UP000003455">
    <property type="component" value="Chromosome"/>
</dbReference>
<accession>A0A0E1XKT5</accession>
<dbReference type="PANTHER" id="PTHR38733:SF1">
    <property type="entry name" value="TYPE IV METHYL-DIRECTED RESTRICTION ENZYME ECOKMCRBC"/>
    <property type="match status" value="1"/>
</dbReference>